<dbReference type="PANTHER" id="PTHR43692">
    <property type="entry name" value="UDP-N-ACETYLMURAMOYLALANINE--D-GLUTAMATE LIGASE"/>
    <property type="match status" value="1"/>
</dbReference>
<keyword evidence="3 7" id="KW-0963">Cytoplasm</keyword>
<sequence>MMGLGLHGGGVGTVRFLARQGVRITVTDLRSRKILAPALKKLKTQKGVRYVLGTHRKKDFLASDLIVKNQGVPPHSPYIVFAKKHRIPVTSDIGFFFNRCRATIIGVTGTRGKSTAAYLIYAFLKSSGKKTFLGGNIRKSALEFLPKLKKEDWVVLELSSFQLYDLRQEKKSPRIAVITNIFPDHLNWHKNFKAYVAAKRIIADFQRPNDYLFINPLDPKVRALARNARARVVRARMPRTFEKIVDANLGKHYRQTVALAIAVARQCGVSTRNIRKVLASFRGLEDRQEFIGTVQGVHFVNDTTSTIPEATLAALERFGTRKGTRVRIILIAGGHDKKLDYTKLAEKIKYGVDATILLPGDASTKLKKELRITNYDPTKVHLVKTMKHAVQEAFRAARKGDWIILSPGAASFGLFANEFDRGKQFVDAVNKLKP</sequence>
<dbReference type="Gene3D" id="3.40.1190.10">
    <property type="entry name" value="Mur-like, catalytic domain"/>
    <property type="match status" value="1"/>
</dbReference>
<keyword evidence="7 8" id="KW-0573">Peptidoglycan synthesis</keyword>
<dbReference type="SUPFAM" id="SSF53244">
    <property type="entry name" value="MurD-like peptide ligases, peptide-binding domain"/>
    <property type="match status" value="1"/>
</dbReference>
<comment type="similarity">
    <text evidence="7">Belongs to the MurCDEF family.</text>
</comment>
<evidence type="ECO:0000256" key="5">
    <source>
        <dbReference type="ARBA" id="ARBA00022741"/>
    </source>
</evidence>
<dbReference type="GO" id="GO:0005524">
    <property type="term" value="F:ATP binding"/>
    <property type="evidence" value="ECO:0007669"/>
    <property type="project" value="UniProtKB-UniRule"/>
</dbReference>
<evidence type="ECO:0000313" key="12">
    <source>
        <dbReference type="Proteomes" id="UP000179023"/>
    </source>
</evidence>
<dbReference type="STRING" id="1802270.A3C07_01180"/>
<evidence type="ECO:0000256" key="8">
    <source>
        <dbReference type="RuleBase" id="RU003664"/>
    </source>
</evidence>
<dbReference type="InterPro" id="IPR004101">
    <property type="entry name" value="Mur_ligase_C"/>
</dbReference>
<comment type="caution">
    <text evidence="11">The sequence shown here is derived from an EMBL/GenBank/DDBJ whole genome shotgun (WGS) entry which is preliminary data.</text>
</comment>
<dbReference type="GO" id="GO:0071555">
    <property type="term" value="P:cell wall organization"/>
    <property type="evidence" value="ECO:0007669"/>
    <property type="project" value="UniProtKB-KW"/>
</dbReference>
<dbReference type="Pfam" id="PF02875">
    <property type="entry name" value="Mur_ligase_C"/>
    <property type="match status" value="1"/>
</dbReference>
<dbReference type="Gene3D" id="3.90.190.20">
    <property type="entry name" value="Mur ligase, C-terminal domain"/>
    <property type="match status" value="1"/>
</dbReference>
<reference evidence="11 12" key="1">
    <citation type="journal article" date="2016" name="Nat. Commun.">
        <title>Thousands of microbial genomes shed light on interconnected biogeochemical processes in an aquifer system.</title>
        <authorList>
            <person name="Anantharaman K."/>
            <person name="Brown C.T."/>
            <person name="Hug L.A."/>
            <person name="Sharon I."/>
            <person name="Castelle C.J."/>
            <person name="Probst A.J."/>
            <person name="Thomas B.C."/>
            <person name="Singh A."/>
            <person name="Wilkins M.J."/>
            <person name="Karaoz U."/>
            <person name="Brodie E.L."/>
            <person name="Williams K.H."/>
            <person name="Hubbard S.S."/>
            <person name="Banfield J.F."/>
        </authorList>
    </citation>
    <scope>NUCLEOTIDE SEQUENCE [LARGE SCALE GENOMIC DNA]</scope>
</reference>
<dbReference type="EMBL" id="MHQI01000063">
    <property type="protein sequence ID" value="OGZ98545.1"/>
    <property type="molecule type" value="Genomic_DNA"/>
</dbReference>
<keyword evidence="5 7" id="KW-0547">Nucleotide-binding</keyword>
<comment type="pathway">
    <text evidence="2 7 8">Cell wall biogenesis; peptidoglycan biosynthesis.</text>
</comment>
<feature type="domain" description="Mur ligase central" evidence="10">
    <location>
        <begin position="107"/>
        <end position="251"/>
    </location>
</feature>
<keyword evidence="7 8" id="KW-0961">Cell wall biogenesis/degradation</keyword>
<evidence type="ECO:0000313" key="11">
    <source>
        <dbReference type="EMBL" id="OGZ98545.1"/>
    </source>
</evidence>
<evidence type="ECO:0000259" key="9">
    <source>
        <dbReference type="Pfam" id="PF02875"/>
    </source>
</evidence>
<organism evidence="11 12">
    <name type="scientific">Candidatus Sungbacteria bacterium RIFCSPHIGHO2_02_FULL_47_11</name>
    <dbReference type="NCBI Taxonomy" id="1802270"/>
    <lineage>
        <taxon>Bacteria</taxon>
        <taxon>Candidatus Sungiibacteriota</taxon>
    </lineage>
</organism>
<evidence type="ECO:0000256" key="6">
    <source>
        <dbReference type="ARBA" id="ARBA00022840"/>
    </source>
</evidence>
<keyword evidence="7 8" id="KW-0132">Cell division</keyword>
<comment type="function">
    <text evidence="7 8">Cell wall formation. Catalyzes the addition of glutamate to the nucleotide precursor UDP-N-acetylmuramoyl-L-alanine (UMA).</text>
</comment>
<evidence type="ECO:0000259" key="10">
    <source>
        <dbReference type="Pfam" id="PF08245"/>
    </source>
</evidence>
<dbReference type="InterPro" id="IPR036565">
    <property type="entry name" value="Mur-like_cat_sf"/>
</dbReference>
<evidence type="ECO:0000256" key="1">
    <source>
        <dbReference type="ARBA" id="ARBA00004496"/>
    </source>
</evidence>
<dbReference type="GO" id="GO:0008764">
    <property type="term" value="F:UDP-N-acetylmuramoylalanine-D-glutamate ligase activity"/>
    <property type="evidence" value="ECO:0007669"/>
    <property type="project" value="UniProtKB-UniRule"/>
</dbReference>
<evidence type="ECO:0000256" key="3">
    <source>
        <dbReference type="ARBA" id="ARBA00022490"/>
    </source>
</evidence>
<name>A0A1G2KGM0_9BACT</name>
<dbReference type="UniPathway" id="UPA00219"/>
<keyword evidence="7 8" id="KW-0133">Cell shape</keyword>
<dbReference type="Proteomes" id="UP000179023">
    <property type="component" value="Unassembled WGS sequence"/>
</dbReference>
<accession>A0A1G2KGM0</accession>
<dbReference type="InterPro" id="IPR005762">
    <property type="entry name" value="MurD"/>
</dbReference>
<dbReference type="Pfam" id="PF08245">
    <property type="entry name" value="Mur_ligase_M"/>
    <property type="match status" value="1"/>
</dbReference>
<proteinExistence type="inferred from homology"/>
<dbReference type="GO" id="GO:0051301">
    <property type="term" value="P:cell division"/>
    <property type="evidence" value="ECO:0007669"/>
    <property type="project" value="UniProtKB-KW"/>
</dbReference>
<comment type="subcellular location">
    <subcellularLocation>
        <location evidence="1 7 8">Cytoplasm</location>
    </subcellularLocation>
</comment>
<dbReference type="NCBIfam" id="TIGR01087">
    <property type="entry name" value="murD"/>
    <property type="match status" value="1"/>
</dbReference>
<gene>
    <name evidence="7" type="primary">murD</name>
    <name evidence="11" type="ORF">A3C07_01180</name>
</gene>
<feature type="domain" description="Mur ligase C-terminal" evidence="9">
    <location>
        <begin position="287"/>
        <end position="407"/>
    </location>
</feature>
<evidence type="ECO:0000256" key="7">
    <source>
        <dbReference type="HAMAP-Rule" id="MF_00639"/>
    </source>
</evidence>
<dbReference type="SUPFAM" id="SSF53623">
    <property type="entry name" value="MurD-like peptide ligases, catalytic domain"/>
    <property type="match status" value="1"/>
</dbReference>
<dbReference type="EC" id="6.3.2.9" evidence="7 8"/>
<comment type="catalytic activity">
    <reaction evidence="7 8">
        <text>UDP-N-acetyl-alpha-D-muramoyl-L-alanine + D-glutamate + ATP = UDP-N-acetyl-alpha-D-muramoyl-L-alanyl-D-glutamate + ADP + phosphate + H(+)</text>
        <dbReference type="Rhea" id="RHEA:16429"/>
        <dbReference type="ChEBI" id="CHEBI:15378"/>
        <dbReference type="ChEBI" id="CHEBI:29986"/>
        <dbReference type="ChEBI" id="CHEBI:30616"/>
        <dbReference type="ChEBI" id="CHEBI:43474"/>
        <dbReference type="ChEBI" id="CHEBI:83898"/>
        <dbReference type="ChEBI" id="CHEBI:83900"/>
        <dbReference type="ChEBI" id="CHEBI:456216"/>
        <dbReference type="EC" id="6.3.2.9"/>
    </reaction>
</comment>
<dbReference type="InterPro" id="IPR036615">
    <property type="entry name" value="Mur_ligase_C_dom_sf"/>
</dbReference>
<protein>
    <recommendedName>
        <fullName evidence="7 8">UDP-N-acetylmuramoylalanine--D-glutamate ligase</fullName>
        <ecNumber evidence="7 8">6.3.2.9</ecNumber>
    </recommendedName>
    <alternativeName>
        <fullName evidence="7">D-glutamic acid-adding enzyme</fullName>
    </alternativeName>
    <alternativeName>
        <fullName evidence="7">UDP-N-acetylmuramoyl-L-alanyl-D-glutamate synthetase</fullName>
    </alternativeName>
</protein>
<dbReference type="PANTHER" id="PTHR43692:SF1">
    <property type="entry name" value="UDP-N-ACETYLMURAMOYLALANINE--D-GLUTAMATE LIGASE"/>
    <property type="match status" value="1"/>
</dbReference>
<dbReference type="HAMAP" id="MF_00639">
    <property type="entry name" value="MurD"/>
    <property type="match status" value="1"/>
</dbReference>
<dbReference type="Gene3D" id="3.40.50.720">
    <property type="entry name" value="NAD(P)-binding Rossmann-like Domain"/>
    <property type="match status" value="1"/>
</dbReference>
<dbReference type="GO" id="GO:0005737">
    <property type="term" value="C:cytoplasm"/>
    <property type="evidence" value="ECO:0007669"/>
    <property type="project" value="UniProtKB-SubCell"/>
</dbReference>
<dbReference type="InterPro" id="IPR013221">
    <property type="entry name" value="Mur_ligase_cen"/>
</dbReference>
<dbReference type="Pfam" id="PF21799">
    <property type="entry name" value="MurD-like_N"/>
    <property type="match status" value="1"/>
</dbReference>
<feature type="binding site" evidence="7">
    <location>
        <begin position="109"/>
        <end position="115"/>
    </location>
    <ligand>
        <name>ATP</name>
        <dbReference type="ChEBI" id="CHEBI:30616"/>
    </ligand>
</feature>
<evidence type="ECO:0000256" key="2">
    <source>
        <dbReference type="ARBA" id="ARBA00004752"/>
    </source>
</evidence>
<dbReference type="GO" id="GO:0009252">
    <property type="term" value="P:peptidoglycan biosynthetic process"/>
    <property type="evidence" value="ECO:0007669"/>
    <property type="project" value="UniProtKB-UniRule"/>
</dbReference>
<keyword evidence="6 7" id="KW-0067">ATP-binding</keyword>
<dbReference type="AlphaFoldDB" id="A0A1G2KGM0"/>
<dbReference type="SUPFAM" id="SSF51984">
    <property type="entry name" value="MurCD N-terminal domain"/>
    <property type="match status" value="1"/>
</dbReference>
<keyword evidence="4 7" id="KW-0436">Ligase</keyword>
<keyword evidence="7 8" id="KW-0131">Cell cycle</keyword>
<evidence type="ECO:0000256" key="4">
    <source>
        <dbReference type="ARBA" id="ARBA00022598"/>
    </source>
</evidence>
<dbReference type="GO" id="GO:0008360">
    <property type="term" value="P:regulation of cell shape"/>
    <property type="evidence" value="ECO:0007669"/>
    <property type="project" value="UniProtKB-KW"/>
</dbReference>